<keyword evidence="1" id="KW-0808">Transferase</keyword>
<dbReference type="InterPro" id="IPR007459">
    <property type="entry name" value="DNA_pol3_chi"/>
</dbReference>
<dbReference type="RefSeq" id="WP_085786234.1">
    <property type="nucleotide sequence ID" value="NZ_CP019937.1"/>
</dbReference>
<dbReference type="OrthoDB" id="9795973at2"/>
<sequence length="151" mass="16320">MAEIQFFHLTEGPVVATLPVLLGRSLDRGWQVVVRGTDVGRLAALDLDLWRRDDGFLPHGLAGGPHDALQPVLLTAANDLPPCDCLICIDMATATASECAATARTVLIFDGNDMQALDHARAQWKALTGQGIPASYFAQEDGRWVKKAEKI</sequence>
<dbReference type="STRING" id="92947.BVG79_01390"/>
<keyword evidence="2" id="KW-1185">Reference proteome</keyword>
<dbReference type="PANTHER" id="PTHR38767">
    <property type="entry name" value="DNA POLYMERASE III SUBUNIT CHI"/>
    <property type="match status" value="1"/>
</dbReference>
<dbReference type="SUPFAM" id="SSF102400">
    <property type="entry name" value="DNA polymerase III chi subunit"/>
    <property type="match status" value="1"/>
</dbReference>
<dbReference type="GO" id="GO:0003677">
    <property type="term" value="F:DNA binding"/>
    <property type="evidence" value="ECO:0007669"/>
    <property type="project" value="InterPro"/>
</dbReference>
<gene>
    <name evidence="1" type="primary">holC</name>
    <name evidence="1" type="ORF">BVG79_01390</name>
</gene>
<dbReference type="InterPro" id="IPR036768">
    <property type="entry name" value="PolIII_chi_sf"/>
</dbReference>
<reference evidence="1 2" key="1">
    <citation type="submission" date="2017-02" db="EMBL/GenBank/DDBJ databases">
        <title>Ketogulonicigenium robustum SPU B003 Genome sequencing and assembly.</title>
        <authorList>
            <person name="Li Y."/>
            <person name="Liu L."/>
            <person name="Wang C."/>
            <person name="Zhang M."/>
            <person name="Zhang T."/>
            <person name="Zhang Y."/>
        </authorList>
    </citation>
    <scope>NUCLEOTIDE SEQUENCE [LARGE SCALE GENOMIC DNA]</scope>
    <source>
        <strain evidence="1 2">SPU_B003</strain>
    </source>
</reference>
<dbReference type="Gene3D" id="3.40.50.10110">
    <property type="entry name" value="DNA polymerase III subunit chi"/>
    <property type="match status" value="1"/>
</dbReference>
<dbReference type="GO" id="GO:0003887">
    <property type="term" value="F:DNA-directed DNA polymerase activity"/>
    <property type="evidence" value="ECO:0007669"/>
    <property type="project" value="UniProtKB-EC"/>
</dbReference>
<organism evidence="1 2">
    <name type="scientific">Ketogulonicigenium robustum</name>
    <dbReference type="NCBI Taxonomy" id="92947"/>
    <lineage>
        <taxon>Bacteria</taxon>
        <taxon>Pseudomonadati</taxon>
        <taxon>Pseudomonadota</taxon>
        <taxon>Alphaproteobacteria</taxon>
        <taxon>Rhodobacterales</taxon>
        <taxon>Roseobacteraceae</taxon>
        <taxon>Ketogulonicigenium</taxon>
    </lineage>
</organism>
<protein>
    <submittedName>
        <fullName evidence="1">DNA polymerase III subunit chi</fullName>
        <ecNumber evidence="1">2.7.7.7</ecNumber>
    </submittedName>
</protein>
<dbReference type="EC" id="2.7.7.7" evidence="1"/>
<dbReference type="AlphaFoldDB" id="A0A1W6NZQ0"/>
<dbReference type="NCBIfam" id="NF004347">
    <property type="entry name" value="PRK05728.1-4"/>
    <property type="match status" value="1"/>
</dbReference>
<evidence type="ECO:0000313" key="2">
    <source>
        <dbReference type="Proteomes" id="UP000242447"/>
    </source>
</evidence>
<dbReference type="GO" id="GO:0006260">
    <property type="term" value="P:DNA replication"/>
    <property type="evidence" value="ECO:0007669"/>
    <property type="project" value="InterPro"/>
</dbReference>
<keyword evidence="1" id="KW-0548">Nucleotidyltransferase</keyword>
<proteinExistence type="predicted"/>
<dbReference type="KEGG" id="kro:BVG79_01390"/>
<dbReference type="GO" id="GO:0032298">
    <property type="term" value="P:positive regulation of DNA-templated DNA replication initiation"/>
    <property type="evidence" value="ECO:0007669"/>
    <property type="project" value="TreeGrafter"/>
</dbReference>
<dbReference type="PANTHER" id="PTHR38767:SF1">
    <property type="entry name" value="DNA POLYMERASE III SUBUNIT CHI"/>
    <property type="match status" value="1"/>
</dbReference>
<dbReference type="Pfam" id="PF04364">
    <property type="entry name" value="DNA_pol3_chi"/>
    <property type="match status" value="1"/>
</dbReference>
<accession>A0A1W6NZQ0</accession>
<name>A0A1W6NZQ0_9RHOB</name>
<dbReference type="EMBL" id="CP019937">
    <property type="protein sequence ID" value="ARO14736.1"/>
    <property type="molecule type" value="Genomic_DNA"/>
</dbReference>
<evidence type="ECO:0000313" key="1">
    <source>
        <dbReference type="EMBL" id="ARO14736.1"/>
    </source>
</evidence>
<dbReference type="Proteomes" id="UP000242447">
    <property type="component" value="Chromosome"/>
</dbReference>